<accession>A0A2R6B1J4</accession>
<keyword evidence="5" id="KW-0443">Lipid metabolism</keyword>
<evidence type="ECO:0000256" key="3">
    <source>
        <dbReference type="ARBA" id="ARBA00022827"/>
    </source>
</evidence>
<keyword evidence="6" id="KW-0594">Phospholipid biosynthesis</keyword>
<dbReference type="AlphaFoldDB" id="A0A2R6B1J4"/>
<evidence type="ECO:0000256" key="5">
    <source>
        <dbReference type="ARBA" id="ARBA00023098"/>
    </source>
</evidence>
<organism evidence="9 10">
    <name type="scientific">Candidatus Marsarchaeota G2 archaeon OSP_D</name>
    <dbReference type="NCBI Taxonomy" id="1978157"/>
    <lineage>
        <taxon>Archaea</taxon>
        <taxon>Candidatus Marsarchaeota</taxon>
        <taxon>Candidatus Marsarchaeota group 2</taxon>
    </lineage>
</organism>
<keyword evidence="7" id="KW-1208">Phospholipid metabolism</keyword>
<keyword evidence="1" id="KW-0444">Lipid biosynthesis</keyword>
<keyword evidence="3" id="KW-0274">FAD</keyword>
<evidence type="ECO:0000313" key="9">
    <source>
        <dbReference type="EMBL" id="PSN92466.1"/>
    </source>
</evidence>
<sequence length="484" mass="54193">MRDTDYDVIVAGGGMAGLITAASIAEFSKQNARVLVVDRNSEDEPGKKTSAGWICGDAVSKNSLDFLAKSTGIVYGRPEIEHEVEGVMVYSPDHSTKVLFEGAGYILNRKLLPRRQVEDAKKRGVEFQFGVSLESLIAEDGYVKGVVGRTRNNEVFKKTARVVVDATGSASLLRVRLPIKAKIQREIDRDDMVATGRYIYEFDVAEEDPSCFDPKYALIHLDQYLAPGGYAWTFPKGQNKVNIGLGYQKRALDARNRRFGKSDGLQDLIDEYVAKNRVIRNPRLSSSPDDKGNEKGHWQVPVRRPNDCMVANGYAVVGDAAWMPRPIDAGGIGPAIHGSVILGRTVAEALEAGDVSEAGLWKYNVEFMRTYGYQMASFEVLRRYLQTLPNEDIDFGMRYFLSQEDIGLITHRRHPKFSNLLNPALMVRVMEKPGLARGLKYTVDKSEKLIAHNQNYPETPQKFDEWQKALLKELQETYIKFGLA</sequence>
<evidence type="ECO:0000313" key="10">
    <source>
        <dbReference type="Proteomes" id="UP000240322"/>
    </source>
</evidence>
<dbReference type="PANTHER" id="PTHR42685:SF18">
    <property type="entry name" value="DIGERANYLGERANYLGLYCEROPHOSPHOLIPID REDUCTASE"/>
    <property type="match status" value="1"/>
</dbReference>
<dbReference type="Proteomes" id="UP000240322">
    <property type="component" value="Unassembled WGS sequence"/>
</dbReference>
<evidence type="ECO:0000256" key="1">
    <source>
        <dbReference type="ARBA" id="ARBA00022516"/>
    </source>
</evidence>
<dbReference type="Pfam" id="PF12831">
    <property type="entry name" value="FAD_oxidored"/>
    <property type="match status" value="1"/>
</dbReference>
<evidence type="ECO:0000256" key="6">
    <source>
        <dbReference type="ARBA" id="ARBA00023209"/>
    </source>
</evidence>
<gene>
    <name evidence="9" type="ORF">B9Q03_00760</name>
</gene>
<evidence type="ECO:0000256" key="4">
    <source>
        <dbReference type="ARBA" id="ARBA00023002"/>
    </source>
</evidence>
<dbReference type="GO" id="GO:0008654">
    <property type="term" value="P:phospholipid biosynthetic process"/>
    <property type="evidence" value="ECO:0007669"/>
    <property type="project" value="UniProtKB-KW"/>
</dbReference>
<evidence type="ECO:0000256" key="7">
    <source>
        <dbReference type="ARBA" id="ARBA00023264"/>
    </source>
</evidence>
<dbReference type="SUPFAM" id="SSF51905">
    <property type="entry name" value="FAD/NAD(P)-binding domain"/>
    <property type="match status" value="1"/>
</dbReference>
<dbReference type="Pfam" id="PF22578">
    <property type="entry name" value="GGR_cat"/>
    <property type="match status" value="1"/>
</dbReference>
<dbReference type="InterPro" id="IPR036188">
    <property type="entry name" value="FAD/NAD-bd_sf"/>
</dbReference>
<comment type="caution">
    <text evidence="9">The sequence shown here is derived from an EMBL/GenBank/DDBJ whole genome shotgun (WGS) entry which is preliminary data.</text>
</comment>
<evidence type="ECO:0000259" key="8">
    <source>
        <dbReference type="Pfam" id="PF22578"/>
    </source>
</evidence>
<dbReference type="InterPro" id="IPR050407">
    <property type="entry name" value="Geranylgeranyl_reductase"/>
</dbReference>
<dbReference type="Gene3D" id="3.50.50.60">
    <property type="entry name" value="FAD/NAD(P)-binding domain"/>
    <property type="match status" value="1"/>
</dbReference>
<dbReference type="EMBL" id="NEXE01000003">
    <property type="protein sequence ID" value="PSN92466.1"/>
    <property type="molecule type" value="Genomic_DNA"/>
</dbReference>
<protein>
    <submittedName>
        <fullName evidence="9">Dehydrogenase</fullName>
    </submittedName>
</protein>
<dbReference type="InterPro" id="IPR054715">
    <property type="entry name" value="GGR_cat"/>
</dbReference>
<evidence type="ECO:0000256" key="2">
    <source>
        <dbReference type="ARBA" id="ARBA00022630"/>
    </source>
</evidence>
<dbReference type="GO" id="GO:0016491">
    <property type="term" value="F:oxidoreductase activity"/>
    <property type="evidence" value="ECO:0007669"/>
    <property type="project" value="UniProtKB-KW"/>
</dbReference>
<dbReference type="PANTHER" id="PTHR42685">
    <property type="entry name" value="GERANYLGERANYL DIPHOSPHATE REDUCTASE"/>
    <property type="match status" value="1"/>
</dbReference>
<feature type="domain" description="Digeranylgeranylglycerophospholipid reductase catalytic" evidence="8">
    <location>
        <begin position="208"/>
        <end position="254"/>
    </location>
</feature>
<reference evidence="9 10" key="1">
    <citation type="submission" date="2017-04" db="EMBL/GenBank/DDBJ databases">
        <title>Novel microbial lineages endemic to geothermal iron-oxide mats fill important gaps in the evolutionary history of Archaea.</title>
        <authorList>
            <person name="Jay Z.J."/>
            <person name="Beam J.P."/>
            <person name="Dlakic M."/>
            <person name="Rusch D.B."/>
            <person name="Kozubal M.A."/>
            <person name="Inskeep W.P."/>
        </authorList>
    </citation>
    <scope>NUCLEOTIDE SEQUENCE [LARGE SCALE GENOMIC DNA]</scope>
    <source>
        <strain evidence="9">OSP_D</strain>
    </source>
</reference>
<dbReference type="PRINTS" id="PR00420">
    <property type="entry name" value="RNGMNOXGNASE"/>
</dbReference>
<keyword evidence="2" id="KW-0285">Flavoprotein</keyword>
<name>A0A2R6B1J4_9ARCH</name>
<keyword evidence="4" id="KW-0560">Oxidoreductase</keyword>
<proteinExistence type="predicted"/>